<dbReference type="Gene3D" id="1.25.40.10">
    <property type="entry name" value="Tetratricopeptide repeat domain"/>
    <property type="match status" value="4"/>
</dbReference>
<accession>A0A8G0PIJ5</accession>
<gene>
    <name evidence="3" type="primary">nphp3-8</name>
    <name evidence="3" type="ORF">H0G86_009656</name>
</gene>
<feature type="repeat" description="TPR" evidence="1">
    <location>
        <begin position="1277"/>
        <end position="1310"/>
    </location>
</feature>
<keyword evidence="1" id="KW-0802">TPR repeat</keyword>
<feature type="domain" description="Orc1-like AAA ATPase" evidence="2">
    <location>
        <begin position="342"/>
        <end position="461"/>
    </location>
</feature>
<sequence length="1418" mass="158854">MSLKKLAPDDYRVGWICPLEVEQTAAMEMLDEEHQPLKQSPTDHNVYKLGSIHGHNVVIAGLPQTGNCSTAAVVTQMRMTFKKLRYGLLVGIGGGVPVETDNGIIRLGHVVVSKPTGEHSGAIQYDHGKAIDGFIERTGSLMPPPAAFLNAAQALAVEQSRSDNDPIWENTQRIQSQRRGLRHFKFPGIANDHLYQPDYNHQQMGMTCEKGGCNPEQRIERPVEEDDERFIVVHRGTIASGELVIKDAKKRDFLAQKYNLLCFETEAAGALTDFPCLVIRGISDYCDSHKNNNWHGFAAAAAAAYARRLFFHMSTELEEETSIKPTAFDIQSYLPGIPQISKFIARKEELTEMQSALQPTVRPHRRRAVVLHGLGGIGKTQLALEYAHRHREHYSTTIWLEARNETTINQGFTRLAERIIEKEQVTYIRIALESQDQSSIVKAVKRWLDEPANESWLVIYDNYDHHDLSNAHAEDEDFLDTPSQNTPSMNLRGQEKKVRLQSYDIRKYLPEADHGTIVITSRVLSRKLGRPIQISKLESLHDCLEILASTSGRNIINDPAAVDLAQRLDGLPLALASAGAYLGQNPINCTDYLQSYEKSWEELHKDTPELESYDKVLCTTWNITYRHIKEQNSTASLLLHQWAYFDSKDIWYDLLQSGRSHKLDWLRDLARDKIPFNKIMGLLCDHGLVQAGTATISQLAESAGYSVHACVHSWMINILNREFDKDMARAALDCVVSHVPNREQPEFWSKQRRLLGHADRCCQLISTMVVEDEEPRMLESLGLLYADQNRLGKASALLKQAFQRYEKTLGPKHASTLNAANNLAAAFWKEGRLNEAEAINKQILPELESVLGPGHKSTLETVSNLGVVYKDQGRLNEAKSLLERALHGSEKILEPEHPSIFKILNNLGLVYIGQGQLDKAEVTYIRVLQGEEKALGPEHISTLDTVNNLGLVYLGQHQLDKAKAMFERALQGKEKAWGSDHTSTLETVNNLGLIYKNQCQFDKAEALLNQALQGFKKILGPEHTSTLSATMGLGLFYTVLSRLTEAEALLHQALQGFKKVSGPEHTLTLETAKCLGDVYNMLDRFDEAEDAFQQAFLGFKKALGPEHMSTLMTAQSLGSLYINLDRFREAEAMFKQTLQGYEKALGPGHPSTLLTAQSLGNFYITQGKFSEAKDMLERALQGCKALGPESPLTFGTICSLGLLYTYQGRLSEAENMFERAFQGSKGLGPEHLLTLEIVKSVGLLYTEQGRLDEAEAMHKRAFQGLEMALGPESILVLDTLNDLGRLYTKQDRLSEAEAMFNRALQGFEKSSGPERTSTLVIVNNMGHLYTKQGRFDEAEAMHERALQGFEKALGPRGIETHIPTLDCLEGFGDVCYKQGKLQTARRYYLRAEHGLRAVLGADHKKVRRLSEVLEEIGH</sequence>
<evidence type="ECO:0000313" key="3">
    <source>
        <dbReference type="EMBL" id="QYT02662.1"/>
    </source>
</evidence>
<proteinExistence type="predicted"/>
<dbReference type="Proteomes" id="UP000826661">
    <property type="component" value="Chromosome V"/>
</dbReference>
<dbReference type="Gene3D" id="3.40.50.300">
    <property type="entry name" value="P-loop containing nucleotide triphosphate hydrolases"/>
    <property type="match status" value="1"/>
</dbReference>
<dbReference type="Pfam" id="PF13191">
    <property type="entry name" value="AAA_16"/>
    <property type="match status" value="1"/>
</dbReference>
<dbReference type="SUPFAM" id="SSF48452">
    <property type="entry name" value="TPR-like"/>
    <property type="match status" value="3"/>
</dbReference>
<feature type="repeat" description="TPR" evidence="1">
    <location>
        <begin position="943"/>
        <end position="976"/>
    </location>
</feature>
<dbReference type="InterPro" id="IPR041664">
    <property type="entry name" value="AAA_16"/>
</dbReference>
<dbReference type="PRINTS" id="PR00381">
    <property type="entry name" value="KINESINLIGHT"/>
</dbReference>
<protein>
    <submittedName>
        <fullName evidence="3">Nephrocystin-3</fullName>
    </submittedName>
</protein>
<dbReference type="Gene3D" id="3.40.50.1580">
    <property type="entry name" value="Nucleoside phosphorylase domain"/>
    <property type="match status" value="1"/>
</dbReference>
<dbReference type="Pfam" id="PF13374">
    <property type="entry name" value="TPR_10"/>
    <property type="match status" value="1"/>
</dbReference>
<evidence type="ECO:0000259" key="2">
    <source>
        <dbReference type="Pfam" id="PF13191"/>
    </source>
</evidence>
<dbReference type="EMBL" id="CP075868">
    <property type="protein sequence ID" value="QYT02662.1"/>
    <property type="molecule type" value="Genomic_DNA"/>
</dbReference>
<dbReference type="InterPro" id="IPR053137">
    <property type="entry name" value="NLR-like"/>
</dbReference>
<organism evidence="3 4">
    <name type="scientific">Trichoderma simmonsii</name>
    <dbReference type="NCBI Taxonomy" id="1491479"/>
    <lineage>
        <taxon>Eukaryota</taxon>
        <taxon>Fungi</taxon>
        <taxon>Dikarya</taxon>
        <taxon>Ascomycota</taxon>
        <taxon>Pezizomycotina</taxon>
        <taxon>Sordariomycetes</taxon>
        <taxon>Hypocreomycetidae</taxon>
        <taxon>Hypocreales</taxon>
        <taxon>Hypocreaceae</taxon>
        <taxon>Trichoderma</taxon>
    </lineage>
</organism>
<dbReference type="InterPro" id="IPR027417">
    <property type="entry name" value="P-loop_NTPase"/>
</dbReference>
<name>A0A8G0PIJ5_9HYPO</name>
<dbReference type="GO" id="GO:0009116">
    <property type="term" value="P:nucleoside metabolic process"/>
    <property type="evidence" value="ECO:0007669"/>
    <property type="project" value="InterPro"/>
</dbReference>
<evidence type="ECO:0000256" key="1">
    <source>
        <dbReference type="PROSITE-ProRule" id="PRU00339"/>
    </source>
</evidence>
<dbReference type="SUPFAM" id="SSF53167">
    <property type="entry name" value="Purine and uridine phosphorylases"/>
    <property type="match status" value="1"/>
</dbReference>
<dbReference type="InterPro" id="IPR011990">
    <property type="entry name" value="TPR-like_helical_dom_sf"/>
</dbReference>
<evidence type="ECO:0000313" key="4">
    <source>
        <dbReference type="Proteomes" id="UP000826661"/>
    </source>
</evidence>
<dbReference type="PROSITE" id="PS50005">
    <property type="entry name" value="TPR"/>
    <property type="match status" value="2"/>
</dbReference>
<dbReference type="SUPFAM" id="SSF52540">
    <property type="entry name" value="P-loop containing nucleoside triphosphate hydrolases"/>
    <property type="match status" value="1"/>
</dbReference>
<dbReference type="InterPro" id="IPR019734">
    <property type="entry name" value="TPR_rpt"/>
</dbReference>
<dbReference type="InterPro" id="IPR035994">
    <property type="entry name" value="Nucleoside_phosphorylase_sf"/>
</dbReference>
<keyword evidence="4" id="KW-1185">Reference proteome</keyword>
<dbReference type="Pfam" id="PF13424">
    <property type="entry name" value="TPR_12"/>
    <property type="match status" value="7"/>
</dbReference>
<dbReference type="GO" id="GO:0003824">
    <property type="term" value="F:catalytic activity"/>
    <property type="evidence" value="ECO:0007669"/>
    <property type="project" value="InterPro"/>
</dbReference>
<dbReference type="PANTHER" id="PTHR46082:SF6">
    <property type="entry name" value="AAA+ ATPASE DOMAIN-CONTAINING PROTEIN-RELATED"/>
    <property type="match status" value="1"/>
</dbReference>
<dbReference type="SMART" id="SM00028">
    <property type="entry name" value="TPR"/>
    <property type="match status" value="12"/>
</dbReference>
<dbReference type="PANTHER" id="PTHR46082">
    <property type="entry name" value="ATP/GTP-BINDING PROTEIN-RELATED"/>
    <property type="match status" value="1"/>
</dbReference>
<reference evidence="3 4" key="1">
    <citation type="journal article" date="2021" name="BMC Genomics">
        <title>Telomere-to-telomere genome assembly of asparaginase-producing Trichoderma simmonsii.</title>
        <authorList>
            <person name="Chung D."/>
            <person name="Kwon Y.M."/>
            <person name="Yang Y."/>
        </authorList>
    </citation>
    <scope>NUCLEOTIDE SEQUENCE [LARGE SCALE GENOMIC DNA]</scope>
    <source>
        <strain evidence="3 4">GH-Sj1</strain>
    </source>
</reference>